<comment type="subcellular location">
    <subcellularLocation>
        <location evidence="1">Cytoplasm</location>
        <location evidence="1">Cytoskeleton</location>
    </subcellularLocation>
</comment>
<feature type="domain" description="CEP76/DRC7 peptidase-like" evidence="4">
    <location>
        <begin position="274"/>
        <end position="349"/>
    </location>
</feature>
<dbReference type="EMBL" id="BLBS01000006">
    <property type="protein sequence ID" value="GET85837.1"/>
    <property type="molecule type" value="Genomic_DNA"/>
</dbReference>
<reference evidence="7" key="1">
    <citation type="submission" date="2019-11" db="EMBL/GenBank/DDBJ databases">
        <title>Leishmania tarentolae CDS.</title>
        <authorList>
            <person name="Goto Y."/>
            <person name="Yamagishi J."/>
        </authorList>
    </citation>
    <scope>NUCLEOTIDE SEQUENCE [LARGE SCALE GENOMIC DNA]</scope>
    <source>
        <strain evidence="7">Parrot Tar II</strain>
    </source>
</reference>
<dbReference type="GO" id="GO:0005856">
    <property type="term" value="C:cytoskeleton"/>
    <property type="evidence" value="ECO:0007669"/>
    <property type="project" value="UniProtKB-SubCell"/>
</dbReference>
<feature type="domain" description="Dynein regulatory complex subunit 7 C-terminal" evidence="6">
    <location>
        <begin position="825"/>
        <end position="935"/>
    </location>
</feature>
<name>A0A640KDN0_LEITA</name>
<protein>
    <submittedName>
        <fullName evidence="7">Uncharacterized protein</fullName>
    </submittedName>
</protein>
<dbReference type="InterPro" id="IPR056291">
    <property type="entry name" value="MORN_DRC7"/>
</dbReference>
<feature type="domain" description="Dynein regulatory complex subunit 7 MORN" evidence="5">
    <location>
        <begin position="423"/>
        <end position="478"/>
    </location>
</feature>
<dbReference type="OrthoDB" id="10262874at2759"/>
<evidence type="ECO:0000313" key="8">
    <source>
        <dbReference type="Proteomes" id="UP000419144"/>
    </source>
</evidence>
<dbReference type="Pfam" id="PF24667">
    <property type="entry name" value="MORN_DRC7"/>
    <property type="match status" value="2"/>
</dbReference>
<dbReference type="InterPro" id="IPR056292">
    <property type="entry name" value="DRC7_C"/>
</dbReference>
<dbReference type="Proteomes" id="UP000419144">
    <property type="component" value="Unassembled WGS sequence"/>
</dbReference>
<dbReference type="InterPro" id="IPR056290">
    <property type="entry name" value="CEPT76/DRC7_peptidase-like_dom"/>
</dbReference>
<feature type="domain" description="Dynein regulatory complex subunit 7 MORN" evidence="5">
    <location>
        <begin position="511"/>
        <end position="767"/>
    </location>
</feature>
<comment type="caution">
    <text evidence="7">The sequence shown here is derived from an EMBL/GenBank/DDBJ whole genome shotgun (WGS) entry which is preliminary data.</text>
</comment>
<proteinExistence type="predicted"/>
<dbReference type="GO" id="GO:0048870">
    <property type="term" value="P:cell motility"/>
    <property type="evidence" value="ECO:0007669"/>
    <property type="project" value="TreeGrafter"/>
</dbReference>
<evidence type="ECO:0000259" key="4">
    <source>
        <dbReference type="Pfam" id="PF24656"/>
    </source>
</evidence>
<evidence type="ECO:0000256" key="2">
    <source>
        <dbReference type="ARBA" id="ARBA00022490"/>
    </source>
</evidence>
<evidence type="ECO:0000313" key="7">
    <source>
        <dbReference type="EMBL" id="GET85837.1"/>
    </source>
</evidence>
<gene>
    <name evidence="7" type="ORF">LtaPh_0511000</name>
</gene>
<evidence type="ECO:0000259" key="5">
    <source>
        <dbReference type="Pfam" id="PF24667"/>
    </source>
</evidence>
<evidence type="ECO:0000256" key="3">
    <source>
        <dbReference type="ARBA" id="ARBA00023212"/>
    </source>
</evidence>
<evidence type="ECO:0000256" key="1">
    <source>
        <dbReference type="ARBA" id="ARBA00004245"/>
    </source>
</evidence>
<dbReference type="Pfam" id="PF24671">
    <property type="entry name" value="DRC7_C"/>
    <property type="match status" value="1"/>
</dbReference>
<keyword evidence="2" id="KW-0963">Cytoplasm</keyword>
<dbReference type="PANTHER" id="PTHR35249:SF2">
    <property type="entry name" value="DYNEIN REGULATORY COMPLEX SUBUNIT 7"/>
    <property type="match status" value="1"/>
</dbReference>
<dbReference type="InterPro" id="IPR033551">
    <property type="entry name" value="DRC7/lobo"/>
</dbReference>
<dbReference type="GO" id="GO:0031514">
    <property type="term" value="C:motile cilium"/>
    <property type="evidence" value="ECO:0007669"/>
    <property type="project" value="TreeGrafter"/>
</dbReference>
<dbReference type="Pfam" id="PF24656">
    <property type="entry name" value="CEPT76_peptidase"/>
    <property type="match status" value="1"/>
</dbReference>
<keyword evidence="8" id="KW-1185">Reference proteome</keyword>
<keyword evidence="3" id="KW-0206">Cytoskeleton</keyword>
<accession>A0A640KDN0</accession>
<sequence>MLMCSSICKFSAFPRRKAVLMASSSSTASRADRLQAFLRLPDIPASYYTNTTRDDNLIAVAKEFDILYHKYFPDRKPLFLVPNNECQRPKMICSFVRPTSLPYDQLFDLEGTCQFVADYVRYEPLYDSSIYDDEHDDTVEQLPQQLVSPATALDWQVGNCFEMSLVLVSLLIGAGFNAYVVVGSAPKAVCLSDQRSTMWEGELPKEVNSDDEVEDDTPQNNPYVALIPEKLTLRLTTDPDPAPVSERNSVIASAGDCPQGTDTTNVRGGAVKPIHSWVLVLPGGRQSVSKAVFVEPSTAQLIPFSAADSRYTSVEVLFNHQDYHVNMRPEAPVSSLSPDLADRTQWESLFSHVNLSDDELESLNGTFSATRRAFTNDLIMVTTAATMNTAESPDSSRSQRMYISNLWSNELILNRHQYESRYPSGYKEITYVNAVVRRYAPYSQSDYRILEVVVPDAEYAELQETHIFYAHRADKLRHATIFPSLAPQSSFKKSLTLSSQSSLSLEKELCEPRKMVEWYEKGRMHNASVEGLRELIYEPGKQRTMKFYWRARSDGLYCRTEVLYDANTLRKVKEFYKGRSDRLWYRSFSYRRPSAMREKDMHNLIVHGPGNTSAVHTYPRLDPVRISQKFLRDENVPARKDVAKTTFLRPASEGKSGGNSSAPAVGEMWVFFHYDAGSILRPYHMFAKPSSSVEEYIAASAAGKPAEPPMRVVSLPGDEPPSELDLYNERKWLSSVETACLMEQRAKSDECMDILRSIEQEHHKAQHVLSVYDTLRNRPKETEAERARKIAEEARREESRKDYLAPYIAKLEMPTDFDGNYLNVRLTMEQAKQVRDEALQELKDQLIQRGHIMQSRMDKEKVEFNKRQQLYRKNCDASALEGDKETEAFALYCKEATWRMKVLDERLLQHIEHASEKYNKMAQRLAEDPRLSALYNTTH</sequence>
<dbReference type="PANTHER" id="PTHR35249">
    <property type="entry name" value="DYNEIN REGULATORY COMPLEX SUBUNIT 7"/>
    <property type="match status" value="1"/>
</dbReference>
<evidence type="ECO:0000259" key="6">
    <source>
        <dbReference type="Pfam" id="PF24671"/>
    </source>
</evidence>
<organism evidence="7 8">
    <name type="scientific">Leishmania tarentolae</name>
    <name type="common">Sauroleishmania tarentolae</name>
    <dbReference type="NCBI Taxonomy" id="5689"/>
    <lineage>
        <taxon>Eukaryota</taxon>
        <taxon>Discoba</taxon>
        <taxon>Euglenozoa</taxon>
        <taxon>Kinetoplastea</taxon>
        <taxon>Metakinetoplastina</taxon>
        <taxon>Trypanosomatida</taxon>
        <taxon>Trypanosomatidae</taxon>
        <taxon>Leishmaniinae</taxon>
        <taxon>Leishmania</taxon>
        <taxon>lizard Leishmania</taxon>
    </lineage>
</organism>
<dbReference type="AlphaFoldDB" id="A0A640KDN0"/>
<dbReference type="VEuPathDB" id="TriTrypDB:LtaPh_0511000"/>